<sequence length="326" mass="35421">MTKYLTMQKRHMTLLLTLLLVLLITVSGFAWNVKTVTIEADGQTQTIKTHLNSASGILRDAGISMGAKDAVLTSTQTLQDGTVITVLRAFPVNVTVNGKTSTVMTVQHTARGLADELGYKAPNYVPSGDEGEVLKAGSSISIAHVTSRSVKETERQIDVQEVRQRDDTMHIGETQVVQEGTPGVEQVREEVLYENGKEIKRRIIQKTPLKEMVPTIIKEGGRDSIETSRGNMRYKEVLTMEASAYLPGDGDGRGITATGMVARRGVVAVDPDVIPLGTRLYIPGYGVAIAADTGGAIVGNRIDLLMEDYGEAMNFGRRSVEVYILQ</sequence>
<accession>A0ABS2GG85</accession>
<dbReference type="InterPro" id="IPR011098">
    <property type="entry name" value="G5_dom"/>
</dbReference>
<comment type="caution">
    <text evidence="3">The sequence shown here is derived from an EMBL/GenBank/DDBJ whole genome shotgun (WGS) entry which is preliminary data.</text>
</comment>
<evidence type="ECO:0000313" key="4">
    <source>
        <dbReference type="Proteomes" id="UP000707138"/>
    </source>
</evidence>
<dbReference type="PANTHER" id="PTHR39160:SF4">
    <property type="entry name" value="RESUSCITATION-PROMOTING FACTOR RPFB"/>
    <property type="match status" value="1"/>
</dbReference>
<name>A0ABS2GG85_9FIRM</name>
<evidence type="ECO:0000259" key="2">
    <source>
        <dbReference type="PROSITE" id="PS51109"/>
    </source>
</evidence>
<dbReference type="SUPFAM" id="SSF50685">
    <property type="entry name" value="Barwin-like endoglucanases"/>
    <property type="match status" value="1"/>
</dbReference>
<feature type="domain" description="G5" evidence="2">
    <location>
        <begin position="142"/>
        <end position="223"/>
    </location>
</feature>
<reference evidence="3 4" key="1">
    <citation type="journal article" date="2021" name="Sci. Rep.">
        <title>The distribution of antibiotic resistance genes in chicken gut microbiota commensals.</title>
        <authorList>
            <person name="Juricova H."/>
            <person name="Matiasovicova J."/>
            <person name="Kubasova T."/>
            <person name="Cejkova D."/>
            <person name="Rychlik I."/>
        </authorList>
    </citation>
    <scope>NUCLEOTIDE SEQUENCE [LARGE SCALE GENOMIC DNA]</scope>
    <source>
        <strain evidence="3 4">An537</strain>
    </source>
</reference>
<dbReference type="EMBL" id="JACJLA010000014">
    <property type="protein sequence ID" value="MBM6913191.1"/>
    <property type="molecule type" value="Genomic_DNA"/>
</dbReference>
<dbReference type="PROSITE" id="PS51109">
    <property type="entry name" value="G5"/>
    <property type="match status" value="1"/>
</dbReference>
<evidence type="ECO:0000313" key="3">
    <source>
        <dbReference type="EMBL" id="MBM6913191.1"/>
    </source>
</evidence>
<dbReference type="PANTHER" id="PTHR39160">
    <property type="entry name" value="CELL WALL-BINDING PROTEIN YOCH"/>
    <property type="match status" value="1"/>
</dbReference>
<keyword evidence="1" id="KW-0732">Signal</keyword>
<gene>
    <name evidence="3" type="ORF">H6A01_07645</name>
</gene>
<dbReference type="Proteomes" id="UP000707138">
    <property type="component" value="Unassembled WGS sequence"/>
</dbReference>
<dbReference type="InterPro" id="IPR010611">
    <property type="entry name" value="3D_dom"/>
</dbReference>
<dbReference type="InterPro" id="IPR036908">
    <property type="entry name" value="RlpA-like_sf"/>
</dbReference>
<proteinExistence type="predicted"/>
<protein>
    <submittedName>
        <fullName evidence="3">G5 domain-containing protein</fullName>
    </submittedName>
</protein>
<dbReference type="InterPro" id="IPR051933">
    <property type="entry name" value="Resuscitation_pf_RpfB"/>
</dbReference>
<dbReference type="Gene3D" id="2.20.230.10">
    <property type="entry name" value="Resuscitation-promoting factor rpfb"/>
    <property type="match status" value="1"/>
</dbReference>
<dbReference type="Gene3D" id="2.40.40.10">
    <property type="entry name" value="RlpA-like domain"/>
    <property type="match status" value="1"/>
</dbReference>
<organism evidence="3 4">
    <name type="scientific">Veillonella magna</name>
    <dbReference type="NCBI Taxonomy" id="464322"/>
    <lineage>
        <taxon>Bacteria</taxon>
        <taxon>Bacillati</taxon>
        <taxon>Bacillota</taxon>
        <taxon>Negativicutes</taxon>
        <taxon>Veillonellales</taxon>
        <taxon>Veillonellaceae</taxon>
        <taxon>Veillonella</taxon>
    </lineage>
</organism>
<dbReference type="Pfam" id="PF03990">
    <property type="entry name" value="DUF348"/>
    <property type="match status" value="2"/>
</dbReference>
<dbReference type="CDD" id="cd22786">
    <property type="entry name" value="DPBB_YuiC-like"/>
    <property type="match status" value="1"/>
</dbReference>
<dbReference type="Pfam" id="PF06725">
    <property type="entry name" value="3D"/>
    <property type="match status" value="1"/>
</dbReference>
<evidence type="ECO:0000256" key="1">
    <source>
        <dbReference type="ARBA" id="ARBA00022729"/>
    </source>
</evidence>
<dbReference type="RefSeq" id="WP_205088160.1">
    <property type="nucleotide sequence ID" value="NZ_CALXQD010000002.1"/>
</dbReference>
<dbReference type="SMART" id="SM01208">
    <property type="entry name" value="G5"/>
    <property type="match status" value="1"/>
</dbReference>
<keyword evidence="4" id="KW-1185">Reference proteome</keyword>
<dbReference type="Pfam" id="PF07501">
    <property type="entry name" value="G5"/>
    <property type="match status" value="1"/>
</dbReference>
<dbReference type="InterPro" id="IPR007137">
    <property type="entry name" value="DUF348"/>
</dbReference>